<evidence type="ECO:0000259" key="1">
    <source>
        <dbReference type="Pfam" id="PF00535"/>
    </source>
</evidence>
<dbReference type="eggNOG" id="COG1216">
    <property type="taxonomic scope" value="Bacteria"/>
</dbReference>
<proteinExistence type="predicted"/>
<reference evidence="2 3" key="1">
    <citation type="submission" date="2013-08" db="EMBL/GenBank/DDBJ databases">
        <title>The genome sequence of Knoellia aerolata.</title>
        <authorList>
            <person name="Zhu W."/>
            <person name="Wang G."/>
        </authorList>
    </citation>
    <scope>NUCLEOTIDE SEQUENCE [LARGE SCALE GENOMIC DNA]</scope>
    <source>
        <strain evidence="2 3">DSM 18566</strain>
    </source>
</reference>
<dbReference type="AlphaFoldDB" id="A0A0A0JZ62"/>
<dbReference type="STRING" id="1385519.N801_07430"/>
<evidence type="ECO:0000313" key="2">
    <source>
        <dbReference type="EMBL" id="KGN41372.1"/>
    </source>
</evidence>
<name>A0A0A0JZ62_9MICO</name>
<dbReference type="PANTHER" id="PTHR15046">
    <property type="entry name" value="GLYCO_TRANS_2-LIKE DOMAIN-CONTAINING PROTEIN"/>
    <property type="match status" value="1"/>
</dbReference>
<dbReference type="SUPFAM" id="SSF53448">
    <property type="entry name" value="Nucleotide-diphospho-sugar transferases"/>
    <property type="match status" value="1"/>
</dbReference>
<evidence type="ECO:0000313" key="3">
    <source>
        <dbReference type="Proteomes" id="UP000030013"/>
    </source>
</evidence>
<dbReference type="Gene3D" id="3.90.550.10">
    <property type="entry name" value="Spore Coat Polysaccharide Biosynthesis Protein SpsA, Chain A"/>
    <property type="match status" value="1"/>
</dbReference>
<gene>
    <name evidence="2" type="ORF">N801_07430</name>
</gene>
<dbReference type="Proteomes" id="UP000030013">
    <property type="component" value="Unassembled WGS sequence"/>
</dbReference>
<protein>
    <recommendedName>
        <fullName evidence="1">Glycosyltransferase 2-like domain-containing protein</fullName>
    </recommendedName>
</protein>
<sequence length="299" mass="33224">MWIMVSTPALRRDDVDTQQVKRVMRGRFGAPLRAGYHHAERAQLSVVRRVDRTRFGEATEAERAEVARRVTMTVKTFERPEVLRRCLASARTVFDGRIVVADDSRVPVTGLGAGIDVIALPFNSGVPAGRNAALDAVGTELVFTTDDDIVFTAASDIVAAMNYLDDHPAVDLVALSRVDLPRWRAVHWHGAEALFPGAGAPLVPFGTMIGDLPVVPKAPQLHLARTASIRTVRWDERLRMVDHRDFFSRASGRIVSVQAQTVRAYHLRTPFDPFYTRYREDVTADLRTLGEVWGGRSAD</sequence>
<organism evidence="2 3">
    <name type="scientific">Knoellia aerolata DSM 18566</name>
    <dbReference type="NCBI Taxonomy" id="1385519"/>
    <lineage>
        <taxon>Bacteria</taxon>
        <taxon>Bacillati</taxon>
        <taxon>Actinomycetota</taxon>
        <taxon>Actinomycetes</taxon>
        <taxon>Micrococcales</taxon>
        <taxon>Intrasporangiaceae</taxon>
        <taxon>Knoellia</taxon>
    </lineage>
</organism>
<dbReference type="Pfam" id="PF00535">
    <property type="entry name" value="Glycos_transf_2"/>
    <property type="match status" value="1"/>
</dbReference>
<dbReference type="InterPro" id="IPR029044">
    <property type="entry name" value="Nucleotide-diphossugar_trans"/>
</dbReference>
<dbReference type="EMBL" id="AVPL01000018">
    <property type="protein sequence ID" value="KGN41372.1"/>
    <property type="molecule type" value="Genomic_DNA"/>
</dbReference>
<comment type="caution">
    <text evidence="2">The sequence shown here is derived from an EMBL/GenBank/DDBJ whole genome shotgun (WGS) entry which is preliminary data.</text>
</comment>
<keyword evidence="3" id="KW-1185">Reference proteome</keyword>
<dbReference type="InterPro" id="IPR001173">
    <property type="entry name" value="Glyco_trans_2-like"/>
</dbReference>
<feature type="domain" description="Glycosyltransferase 2-like" evidence="1">
    <location>
        <begin position="74"/>
        <end position="174"/>
    </location>
</feature>
<dbReference type="PANTHER" id="PTHR15046:SF3">
    <property type="entry name" value="BETA-1,4 N-ACETYLGALACTOSAMINYLTRANSFERASE 2-LIKE"/>
    <property type="match status" value="1"/>
</dbReference>
<accession>A0A0A0JZ62</accession>